<dbReference type="SUPFAM" id="SSF82171">
    <property type="entry name" value="DPP6 N-terminal domain-like"/>
    <property type="match status" value="1"/>
</dbReference>
<proteinExistence type="predicted"/>
<sequence length="343" mass="34499">MKTATGVLYCTLAAALPGATHAAAFTPLGLPGSRLAALSADGCVAAGNVADGGGFRWSVGGAVVRLDAAISVRALSASGRYAAGSSLDAERREVASWWDADGRVHRLGGAAGVDAISVVSQAFGVTDEPRVVGGVGDAASAFVWTPRTGLAVLPAPQAGAARAHGVSDDGAIVYGWSETPTGERRGTVWSRGVPRALADGGGREVREVIAANRTGSVLVGVLGADAAYRWSEATGIVPLPAADAPQWFGASDDGRVLVGSAGRGDARRATVWTQESGAQPLAAWLAARGAALPRDWRAHAVTAVSGDGTRVGGWGTHEGRFDSFVLDTAASPRVCGGTTAAAP</sequence>
<evidence type="ECO:0000256" key="1">
    <source>
        <dbReference type="SAM" id="SignalP"/>
    </source>
</evidence>
<dbReference type="Proteomes" id="UP001139971">
    <property type="component" value="Unassembled WGS sequence"/>
</dbReference>
<evidence type="ECO:0000313" key="3">
    <source>
        <dbReference type="Proteomes" id="UP001139971"/>
    </source>
</evidence>
<feature type="signal peptide" evidence="1">
    <location>
        <begin position="1"/>
        <end position="22"/>
    </location>
</feature>
<protein>
    <recommendedName>
        <fullName evidence="4">HAF family extracellular repeat protein</fullName>
    </recommendedName>
</protein>
<comment type="caution">
    <text evidence="2">The sequence shown here is derived from an EMBL/GenBank/DDBJ whole genome shotgun (WGS) entry which is preliminary data.</text>
</comment>
<organism evidence="2 3">
    <name type="scientific">Tahibacter soli</name>
    <dbReference type="NCBI Taxonomy" id="2983605"/>
    <lineage>
        <taxon>Bacteria</taxon>
        <taxon>Pseudomonadati</taxon>
        <taxon>Pseudomonadota</taxon>
        <taxon>Gammaproteobacteria</taxon>
        <taxon>Lysobacterales</taxon>
        <taxon>Rhodanobacteraceae</taxon>
        <taxon>Tahibacter</taxon>
    </lineage>
</organism>
<gene>
    <name evidence="2" type="ORF">OD750_020105</name>
</gene>
<evidence type="ECO:0008006" key="4">
    <source>
        <dbReference type="Google" id="ProtNLM"/>
    </source>
</evidence>
<dbReference type="EMBL" id="JAOVZO020000019">
    <property type="protein sequence ID" value="MDC8014856.1"/>
    <property type="molecule type" value="Genomic_DNA"/>
</dbReference>
<keyword evidence="1" id="KW-0732">Signal</keyword>
<accession>A0A9X3YM04</accession>
<reference evidence="2" key="1">
    <citation type="submission" date="2023-02" db="EMBL/GenBank/DDBJ databases">
        <title>Tahibacter soli sp. nov. isolated from soil.</title>
        <authorList>
            <person name="Baek J.H."/>
            <person name="Lee J.K."/>
            <person name="Choi D.G."/>
            <person name="Jeon C.O."/>
        </authorList>
    </citation>
    <scope>NUCLEOTIDE SEQUENCE</scope>
    <source>
        <strain evidence="2">BL</strain>
    </source>
</reference>
<evidence type="ECO:0000313" key="2">
    <source>
        <dbReference type="EMBL" id="MDC8014856.1"/>
    </source>
</evidence>
<dbReference type="AlphaFoldDB" id="A0A9X3YM04"/>
<name>A0A9X3YM04_9GAMM</name>
<feature type="chain" id="PRO_5040884615" description="HAF family extracellular repeat protein" evidence="1">
    <location>
        <begin position="23"/>
        <end position="343"/>
    </location>
</feature>
<keyword evidence="3" id="KW-1185">Reference proteome</keyword>
<dbReference type="RefSeq" id="WP_263540904.1">
    <property type="nucleotide sequence ID" value="NZ_JAOVZO020000019.1"/>
</dbReference>